<organism evidence="4">
    <name type="scientific">Glycine soja</name>
    <name type="common">Wild soybean</name>
    <dbReference type="NCBI Taxonomy" id="3848"/>
    <lineage>
        <taxon>Eukaryota</taxon>
        <taxon>Viridiplantae</taxon>
        <taxon>Streptophyta</taxon>
        <taxon>Embryophyta</taxon>
        <taxon>Tracheophyta</taxon>
        <taxon>Spermatophyta</taxon>
        <taxon>Magnoliopsida</taxon>
        <taxon>eudicotyledons</taxon>
        <taxon>Gunneridae</taxon>
        <taxon>Pentapetalae</taxon>
        <taxon>rosids</taxon>
        <taxon>fabids</taxon>
        <taxon>Fabales</taxon>
        <taxon>Fabaceae</taxon>
        <taxon>Papilionoideae</taxon>
        <taxon>50 kb inversion clade</taxon>
        <taxon>NPAAA clade</taxon>
        <taxon>indigoferoid/millettioid clade</taxon>
        <taxon>Phaseoleae</taxon>
        <taxon>Glycine</taxon>
        <taxon>Glycine subgen. Soja</taxon>
    </lineage>
</organism>
<accession>A0A0B2P2X7</accession>
<dbReference type="InterPro" id="IPR011065">
    <property type="entry name" value="Kunitz_inhibitor_STI-like_sf"/>
</dbReference>
<keyword evidence="3" id="KW-0732">Signal</keyword>
<evidence type="ECO:0000256" key="3">
    <source>
        <dbReference type="SAM" id="SignalP"/>
    </source>
</evidence>
<dbReference type="Gramene" id="XM_028390484.1">
    <property type="protein sequence ID" value="XP_028246285.1"/>
    <property type="gene ID" value="LOC114423654"/>
</dbReference>
<keyword evidence="7" id="KW-1185">Reference proteome</keyword>
<dbReference type="CDD" id="cd23363">
    <property type="entry name" value="beta-trefoil_STI_SKTI"/>
    <property type="match status" value="1"/>
</dbReference>
<feature type="chain" id="PRO_5040563209" evidence="3">
    <location>
        <begin position="26"/>
        <end position="212"/>
    </location>
</feature>
<keyword evidence="2" id="KW-1015">Disulfide bond</keyword>
<dbReference type="InterPro" id="IPR002160">
    <property type="entry name" value="Prot_inh_Kunz-lg"/>
</dbReference>
<evidence type="ECO:0000256" key="1">
    <source>
        <dbReference type="ARBA" id="ARBA00005440"/>
    </source>
</evidence>
<dbReference type="EMBL" id="KN670767">
    <property type="protein sequence ID" value="KHN01864.1"/>
    <property type="molecule type" value="Genomic_DNA"/>
</dbReference>
<comment type="similarity">
    <text evidence="1">Belongs to the protease inhibitor I3 (leguminous Kunitz-type inhibitor) family.</text>
</comment>
<dbReference type="PANTHER" id="PTHR33107">
    <property type="entry name" value="KUNITZ TRYPSIN INHIBITOR 2"/>
    <property type="match status" value="1"/>
</dbReference>
<name>A0A0B2P2X7_GLYSO</name>
<dbReference type="Pfam" id="PF00197">
    <property type="entry name" value="Kunitz_legume"/>
    <property type="match status" value="1"/>
</dbReference>
<proteinExistence type="inferred from homology"/>
<dbReference type="Proteomes" id="UP000053555">
    <property type="component" value="Unassembled WGS sequence"/>
</dbReference>
<evidence type="ECO:0000313" key="4">
    <source>
        <dbReference type="EMBL" id="KHN01864.1"/>
    </source>
</evidence>
<dbReference type="Gene3D" id="2.80.10.50">
    <property type="match status" value="1"/>
</dbReference>
<dbReference type="PANTHER" id="PTHR33107:SF81">
    <property type="entry name" value="TRYPSIN INHIBITOR A"/>
    <property type="match status" value="1"/>
</dbReference>
<gene>
    <name evidence="5" type="ORF">D0Y65_022497</name>
    <name evidence="6" type="ORF">D0Y65_022498</name>
    <name evidence="4" type="ORF">glysoja_028536</name>
</gene>
<dbReference type="MEROPS" id="I03.001"/>
<sequence length="212" mass="23478">MKSPTIFILFLLSAFYTSLLPSATAQVVVDMEGNDLQNGGKYYVLPVIESSYGGIRVAATGKERCPLTVVQSPDPYDKGIATIISTPYRVPVIREGFPLNITFGNFAVILPCVPLRSEWTVVNGQPEGPAVKIGSPPNAENGWFEIEKLLTSGYKLVFCTRPERSYCQDIGIHVDDENHARLVLTNDDPLVVEFLKYDPFWPQNNLVLPTSQ</sequence>
<evidence type="ECO:0000256" key="2">
    <source>
        <dbReference type="ARBA" id="ARBA00023157"/>
    </source>
</evidence>
<evidence type="ECO:0000313" key="5">
    <source>
        <dbReference type="EMBL" id="RZC00155.1"/>
    </source>
</evidence>
<reference evidence="5 7" key="2">
    <citation type="submission" date="2018-09" db="EMBL/GenBank/DDBJ databases">
        <title>A high-quality reference genome of wild soybean provides a powerful tool to mine soybean genomes.</title>
        <authorList>
            <person name="Xie M."/>
            <person name="Chung C.Y.L."/>
            <person name="Li M.-W."/>
            <person name="Wong F.-L."/>
            <person name="Chan T.-F."/>
            <person name="Lam H.-M."/>
        </authorList>
    </citation>
    <scope>NUCLEOTIDE SEQUENCE [LARGE SCALE GENOMIC DNA]</scope>
    <source>
        <strain evidence="7">cv. W05</strain>
        <tissue evidence="5">Hypocotyl of etiolated seedlings</tissue>
    </source>
</reference>
<dbReference type="SMART" id="SM00452">
    <property type="entry name" value="STI"/>
    <property type="match status" value="1"/>
</dbReference>
<dbReference type="PRINTS" id="PR00291">
    <property type="entry name" value="KUNITZINHBTR"/>
</dbReference>
<dbReference type="Gramene" id="XM_028390483.1">
    <property type="protein sequence ID" value="XP_028246284.1"/>
    <property type="gene ID" value="LOC114423652"/>
</dbReference>
<evidence type="ECO:0000313" key="7">
    <source>
        <dbReference type="Proteomes" id="UP000289340"/>
    </source>
</evidence>
<dbReference type="EMBL" id="QZWG01000008">
    <property type="protein sequence ID" value="RZC00156.1"/>
    <property type="molecule type" value="Genomic_DNA"/>
</dbReference>
<dbReference type="EMBL" id="QZWG01000008">
    <property type="protein sequence ID" value="RZC00155.1"/>
    <property type="molecule type" value="Genomic_DNA"/>
</dbReference>
<dbReference type="PROSITE" id="PS00283">
    <property type="entry name" value="SOYBEAN_KUNITZ"/>
    <property type="match status" value="1"/>
</dbReference>
<evidence type="ECO:0000313" key="6">
    <source>
        <dbReference type="EMBL" id="RZC00156.1"/>
    </source>
</evidence>
<dbReference type="AlphaFoldDB" id="A0A0B2P2X7"/>
<reference evidence="4" key="1">
    <citation type="submission" date="2014-07" db="EMBL/GenBank/DDBJ databases">
        <title>Identification of a novel salt tolerance gene in wild soybean by whole-genome sequencing.</title>
        <authorList>
            <person name="Lam H.-M."/>
            <person name="Qi X."/>
            <person name="Li M.-W."/>
            <person name="Liu X."/>
            <person name="Xie M."/>
            <person name="Ni M."/>
            <person name="Xu X."/>
        </authorList>
    </citation>
    <scope>NUCLEOTIDE SEQUENCE [LARGE SCALE GENOMIC DNA]</scope>
    <source>
        <tissue evidence="4">Root</tissue>
    </source>
</reference>
<dbReference type="Proteomes" id="UP000289340">
    <property type="component" value="Chromosome 8"/>
</dbReference>
<protein>
    <submittedName>
        <fullName evidence="4">Trypsin inhibitor A</fullName>
    </submittedName>
</protein>
<dbReference type="SUPFAM" id="SSF50386">
    <property type="entry name" value="STI-like"/>
    <property type="match status" value="1"/>
</dbReference>
<dbReference type="GO" id="GO:0004866">
    <property type="term" value="F:endopeptidase inhibitor activity"/>
    <property type="evidence" value="ECO:0007669"/>
    <property type="project" value="InterPro"/>
</dbReference>
<feature type="signal peptide" evidence="3">
    <location>
        <begin position="1"/>
        <end position="25"/>
    </location>
</feature>